<dbReference type="InterPro" id="IPR036761">
    <property type="entry name" value="TTHA0802/YceI-like_sf"/>
</dbReference>
<dbReference type="EMBL" id="JTFC01000039">
    <property type="protein sequence ID" value="RUS53169.1"/>
    <property type="molecule type" value="Genomic_DNA"/>
</dbReference>
<evidence type="ECO:0000313" key="4">
    <source>
        <dbReference type="Proteomes" id="UP000288623"/>
    </source>
</evidence>
<name>A0A433RQW0_9BACL</name>
<dbReference type="OrthoDB" id="9811006at2"/>
<feature type="domain" description="Lipid/polyisoprenoid-binding YceI-like" evidence="2">
    <location>
        <begin position="3"/>
        <end position="172"/>
    </location>
</feature>
<dbReference type="PANTHER" id="PTHR34406:SF1">
    <property type="entry name" value="PROTEIN YCEI"/>
    <property type="match status" value="1"/>
</dbReference>
<dbReference type="RefSeq" id="WP_126991425.1">
    <property type="nucleotide sequence ID" value="NZ_JTFC01000039.1"/>
</dbReference>
<evidence type="ECO:0000259" key="2">
    <source>
        <dbReference type="SMART" id="SM00867"/>
    </source>
</evidence>
<dbReference type="SMART" id="SM00867">
    <property type="entry name" value="YceI"/>
    <property type="match status" value="1"/>
</dbReference>
<reference evidence="3 4" key="1">
    <citation type="submission" date="2014-11" db="EMBL/GenBank/DDBJ databases">
        <title>Genome sequence and analysis of novel Kurthia sp.</title>
        <authorList>
            <person name="Lawson J.N."/>
            <person name="Gonzalez J.E."/>
            <person name="Rinauldi L."/>
            <person name="Xuan Z."/>
            <person name="Firman A."/>
            <person name="Shaddox L."/>
            <person name="Trudeau A."/>
            <person name="Shah S."/>
            <person name="Reiman D."/>
        </authorList>
    </citation>
    <scope>NUCLEOTIDE SEQUENCE [LARGE SCALE GENOMIC DNA]</scope>
    <source>
        <strain evidence="3 4">3B1D</strain>
    </source>
</reference>
<comment type="caution">
    <text evidence="3">The sequence shown here is derived from an EMBL/GenBank/DDBJ whole genome shotgun (WGS) entry which is preliminary data.</text>
</comment>
<comment type="similarity">
    <text evidence="1">Belongs to the UPF0312 family.</text>
</comment>
<organism evidence="3 4">
    <name type="scientific">Candidatus Kurthia intestinigallinarum</name>
    <dbReference type="NCBI Taxonomy" id="1562256"/>
    <lineage>
        <taxon>Bacteria</taxon>
        <taxon>Bacillati</taxon>
        <taxon>Bacillota</taxon>
        <taxon>Bacilli</taxon>
        <taxon>Bacillales</taxon>
        <taxon>Caryophanaceae</taxon>
        <taxon>Kurthia</taxon>
    </lineage>
</organism>
<protein>
    <recommendedName>
        <fullName evidence="2">Lipid/polyisoprenoid-binding YceI-like domain-containing protein</fullName>
    </recommendedName>
</protein>
<dbReference type="PANTHER" id="PTHR34406">
    <property type="entry name" value="PROTEIN YCEI"/>
    <property type="match status" value="1"/>
</dbReference>
<dbReference type="AlphaFoldDB" id="A0A433RQW0"/>
<gene>
    <name evidence="3" type="ORF">QI30_15045</name>
</gene>
<dbReference type="Pfam" id="PF04264">
    <property type="entry name" value="YceI"/>
    <property type="match status" value="1"/>
</dbReference>
<sequence length="174" mass="19360">MAKYVVDPTHSSIGFQAKHMMISKVKGHFDRFNSELDINPEDLSGGNIQFEVEIASINTNNEDRDNHLRSADFFDAETHPTMKFVATDIKKVDDDEYKITGDLSIRGVTKPVTFDAEYNGKGTNPWGVEVVAFEADGKINRKDFGLNWNSALETGGVLVSDDIKIHIEIEANPA</sequence>
<evidence type="ECO:0000256" key="1">
    <source>
        <dbReference type="ARBA" id="ARBA00008812"/>
    </source>
</evidence>
<accession>A0A433RQW0</accession>
<evidence type="ECO:0000313" key="3">
    <source>
        <dbReference type="EMBL" id="RUS53169.1"/>
    </source>
</evidence>
<dbReference type="SUPFAM" id="SSF101874">
    <property type="entry name" value="YceI-like"/>
    <property type="match status" value="1"/>
</dbReference>
<keyword evidence="4" id="KW-1185">Reference proteome</keyword>
<dbReference type="Gene3D" id="2.40.128.110">
    <property type="entry name" value="Lipid/polyisoprenoid-binding, YceI-like"/>
    <property type="match status" value="1"/>
</dbReference>
<proteinExistence type="inferred from homology"/>
<dbReference type="Proteomes" id="UP000288623">
    <property type="component" value="Unassembled WGS sequence"/>
</dbReference>
<dbReference type="InterPro" id="IPR007372">
    <property type="entry name" value="Lipid/polyisoprenoid-bd_YceI"/>
</dbReference>